<organism evidence="3 4">
    <name type="scientific">Prunus yedoensis var. nudiflora</name>
    <dbReference type="NCBI Taxonomy" id="2094558"/>
    <lineage>
        <taxon>Eukaryota</taxon>
        <taxon>Viridiplantae</taxon>
        <taxon>Streptophyta</taxon>
        <taxon>Embryophyta</taxon>
        <taxon>Tracheophyta</taxon>
        <taxon>Spermatophyta</taxon>
        <taxon>Magnoliopsida</taxon>
        <taxon>eudicotyledons</taxon>
        <taxon>Gunneridae</taxon>
        <taxon>Pentapetalae</taxon>
        <taxon>rosids</taxon>
        <taxon>fabids</taxon>
        <taxon>Rosales</taxon>
        <taxon>Rosaceae</taxon>
        <taxon>Amygdaloideae</taxon>
        <taxon>Amygdaleae</taxon>
        <taxon>Prunus</taxon>
    </lineage>
</organism>
<dbReference type="GO" id="GO:0003723">
    <property type="term" value="F:RNA binding"/>
    <property type="evidence" value="ECO:0007669"/>
    <property type="project" value="InterPro"/>
</dbReference>
<evidence type="ECO:0000256" key="1">
    <source>
        <dbReference type="ARBA" id="ARBA00022737"/>
    </source>
</evidence>
<keyword evidence="4" id="KW-1185">Reference proteome</keyword>
<dbReference type="PROSITE" id="PS51375">
    <property type="entry name" value="PPR"/>
    <property type="match status" value="1"/>
</dbReference>
<evidence type="ECO:0000256" key="2">
    <source>
        <dbReference type="PROSITE-ProRule" id="PRU00708"/>
    </source>
</evidence>
<reference evidence="3 4" key="1">
    <citation type="submission" date="2018-02" db="EMBL/GenBank/DDBJ databases">
        <title>Draft genome of wild Prunus yedoensis var. nudiflora.</title>
        <authorList>
            <person name="Baek S."/>
            <person name="Kim J.-H."/>
            <person name="Choi K."/>
            <person name="Kim G.-B."/>
            <person name="Cho A."/>
            <person name="Jang H."/>
            <person name="Shin C.-H."/>
            <person name="Yu H.-J."/>
            <person name="Mun J.-H."/>
        </authorList>
    </citation>
    <scope>NUCLEOTIDE SEQUENCE [LARGE SCALE GENOMIC DNA]</scope>
    <source>
        <strain evidence="4">cv. Jeju island</strain>
        <tissue evidence="3">Leaf</tissue>
    </source>
</reference>
<sequence length="118" mass="13005">MQAHGTVMKMGLGFDLMLSNDLIDMYGKCGRTGMACAVFDRMPERNVVSWTALMCGYLQNGNAKGSLSLFSKMGLSEIKPNEFTFSINLKASGFVGIAENGMQIHNMCTKSGFEWVTW</sequence>
<dbReference type="AlphaFoldDB" id="A0A314UA82"/>
<feature type="repeat" description="PPR" evidence="2">
    <location>
        <begin position="46"/>
        <end position="80"/>
    </location>
</feature>
<keyword evidence="1" id="KW-0677">Repeat</keyword>
<dbReference type="EMBL" id="PJQY01003821">
    <property type="protein sequence ID" value="PQM34273.1"/>
    <property type="molecule type" value="Genomic_DNA"/>
</dbReference>
<accession>A0A314UA82</accession>
<dbReference type="Gene3D" id="1.25.40.10">
    <property type="entry name" value="Tetratricopeptide repeat domain"/>
    <property type="match status" value="1"/>
</dbReference>
<dbReference type="InterPro" id="IPR046960">
    <property type="entry name" value="PPR_At4g14850-like_plant"/>
</dbReference>
<dbReference type="OrthoDB" id="185373at2759"/>
<dbReference type="NCBIfam" id="TIGR00756">
    <property type="entry name" value="PPR"/>
    <property type="match status" value="2"/>
</dbReference>
<dbReference type="GO" id="GO:0009451">
    <property type="term" value="P:RNA modification"/>
    <property type="evidence" value="ECO:0007669"/>
    <property type="project" value="InterPro"/>
</dbReference>
<dbReference type="FunFam" id="1.25.40.10:FF:000196">
    <property type="entry name" value="Pentatricopeptide repeat-containing protein At4g14850"/>
    <property type="match status" value="1"/>
</dbReference>
<dbReference type="Proteomes" id="UP000250321">
    <property type="component" value="Unassembled WGS sequence"/>
</dbReference>
<comment type="caution">
    <text evidence="3">The sequence shown here is derived from an EMBL/GenBank/DDBJ whole genome shotgun (WGS) entry which is preliminary data.</text>
</comment>
<name>A0A314UA82_PRUYE</name>
<gene>
    <name evidence="3" type="ORF">Pyn_29587</name>
</gene>
<proteinExistence type="predicted"/>
<evidence type="ECO:0000313" key="3">
    <source>
        <dbReference type="EMBL" id="PQM34273.1"/>
    </source>
</evidence>
<protein>
    <submittedName>
        <fullName evidence="3">Putative pentatricopeptide repeat-containing protein</fullName>
    </submittedName>
</protein>
<dbReference type="InterPro" id="IPR002885">
    <property type="entry name" value="PPR_rpt"/>
</dbReference>
<dbReference type="Pfam" id="PF13041">
    <property type="entry name" value="PPR_2"/>
    <property type="match status" value="1"/>
</dbReference>
<dbReference type="InterPro" id="IPR011990">
    <property type="entry name" value="TPR-like_helical_dom_sf"/>
</dbReference>
<dbReference type="STRING" id="2094558.A0A314UA82"/>
<evidence type="ECO:0000313" key="4">
    <source>
        <dbReference type="Proteomes" id="UP000250321"/>
    </source>
</evidence>
<dbReference type="PANTHER" id="PTHR47926">
    <property type="entry name" value="PENTATRICOPEPTIDE REPEAT-CONTAINING PROTEIN"/>
    <property type="match status" value="1"/>
</dbReference>